<organism evidence="3 4">
    <name type="scientific">Triangularia setosa</name>
    <dbReference type="NCBI Taxonomy" id="2587417"/>
    <lineage>
        <taxon>Eukaryota</taxon>
        <taxon>Fungi</taxon>
        <taxon>Dikarya</taxon>
        <taxon>Ascomycota</taxon>
        <taxon>Pezizomycotina</taxon>
        <taxon>Sordariomycetes</taxon>
        <taxon>Sordariomycetidae</taxon>
        <taxon>Sordariales</taxon>
        <taxon>Podosporaceae</taxon>
        <taxon>Triangularia</taxon>
    </lineage>
</organism>
<keyword evidence="1" id="KW-0732">Signal</keyword>
<reference evidence="3" key="1">
    <citation type="journal article" date="2023" name="Mol. Phylogenet. Evol.">
        <title>Genome-scale phylogeny and comparative genomics of the fungal order Sordariales.</title>
        <authorList>
            <person name="Hensen N."/>
            <person name="Bonometti L."/>
            <person name="Westerberg I."/>
            <person name="Brannstrom I.O."/>
            <person name="Guillou S."/>
            <person name="Cros-Aarteil S."/>
            <person name="Calhoun S."/>
            <person name="Haridas S."/>
            <person name="Kuo A."/>
            <person name="Mondo S."/>
            <person name="Pangilinan J."/>
            <person name="Riley R."/>
            <person name="LaButti K."/>
            <person name="Andreopoulos B."/>
            <person name="Lipzen A."/>
            <person name="Chen C."/>
            <person name="Yan M."/>
            <person name="Daum C."/>
            <person name="Ng V."/>
            <person name="Clum A."/>
            <person name="Steindorff A."/>
            <person name="Ohm R.A."/>
            <person name="Martin F."/>
            <person name="Silar P."/>
            <person name="Natvig D.O."/>
            <person name="Lalanne C."/>
            <person name="Gautier V."/>
            <person name="Ament-Velasquez S.L."/>
            <person name="Kruys A."/>
            <person name="Hutchinson M.I."/>
            <person name="Powell A.J."/>
            <person name="Barry K."/>
            <person name="Miller A.N."/>
            <person name="Grigoriev I.V."/>
            <person name="Debuchy R."/>
            <person name="Gladieux P."/>
            <person name="Hiltunen Thoren M."/>
            <person name="Johannesson H."/>
        </authorList>
    </citation>
    <scope>NUCLEOTIDE SEQUENCE</scope>
    <source>
        <strain evidence="3">CBS 892.96</strain>
    </source>
</reference>
<dbReference type="EMBL" id="MU866365">
    <property type="protein sequence ID" value="KAK4173137.1"/>
    <property type="molecule type" value="Genomic_DNA"/>
</dbReference>
<sequence length="212" mass="22886">MRLIMNLKVALALGTLLLGAECAPAATPAEASSVSKDTTTTTTDKVFKIHTNEFVKYFPPGSEIPSSLSTAPAAAGKLKLKLRHPSSSSEPESSKNEANVLQKRGDYCGHSSFHSVWSYDSPSTGDCWQIYHNIAGGGQWQVWTSAHRTLVSYGGCAFGVEIDQDFISFQYVGAWDIRDLIRDSINNYASGGKVGTGGKMTCGVKHTEWGLF</sequence>
<name>A0AAN7A5G1_9PEZI</name>
<reference evidence="3" key="2">
    <citation type="submission" date="2023-05" db="EMBL/GenBank/DDBJ databases">
        <authorList>
            <consortium name="Lawrence Berkeley National Laboratory"/>
            <person name="Steindorff A."/>
            <person name="Hensen N."/>
            <person name="Bonometti L."/>
            <person name="Westerberg I."/>
            <person name="Brannstrom I.O."/>
            <person name="Guillou S."/>
            <person name="Cros-Aarteil S."/>
            <person name="Calhoun S."/>
            <person name="Haridas S."/>
            <person name="Kuo A."/>
            <person name="Mondo S."/>
            <person name="Pangilinan J."/>
            <person name="Riley R."/>
            <person name="Labutti K."/>
            <person name="Andreopoulos B."/>
            <person name="Lipzen A."/>
            <person name="Chen C."/>
            <person name="Yanf M."/>
            <person name="Daum C."/>
            <person name="Ng V."/>
            <person name="Clum A."/>
            <person name="Ohm R."/>
            <person name="Martin F."/>
            <person name="Silar P."/>
            <person name="Natvig D."/>
            <person name="Lalanne C."/>
            <person name="Gautier V."/>
            <person name="Ament-Velasquez S.L."/>
            <person name="Kruys A."/>
            <person name="Hutchinson M.I."/>
            <person name="Powell A.J."/>
            <person name="Barry K."/>
            <person name="Miller A.N."/>
            <person name="Grigoriev I.V."/>
            <person name="Debuchy R."/>
            <person name="Gladieux P."/>
            <person name="Thoren M.H."/>
            <person name="Johannesson H."/>
        </authorList>
    </citation>
    <scope>NUCLEOTIDE SEQUENCE</scope>
    <source>
        <strain evidence="3">CBS 892.96</strain>
    </source>
</reference>
<feature type="domain" description="Ecp2 effector protein-like" evidence="2">
    <location>
        <begin position="107"/>
        <end position="202"/>
    </location>
</feature>
<evidence type="ECO:0000313" key="4">
    <source>
        <dbReference type="Proteomes" id="UP001302321"/>
    </source>
</evidence>
<accession>A0AAN7A5G1</accession>
<evidence type="ECO:0000313" key="3">
    <source>
        <dbReference type="EMBL" id="KAK4173137.1"/>
    </source>
</evidence>
<evidence type="ECO:0000256" key="1">
    <source>
        <dbReference type="SAM" id="SignalP"/>
    </source>
</evidence>
<dbReference type="Pfam" id="PF14856">
    <property type="entry name" value="Hce2"/>
    <property type="match status" value="1"/>
</dbReference>
<feature type="chain" id="PRO_5042987642" evidence="1">
    <location>
        <begin position="23"/>
        <end position="212"/>
    </location>
</feature>
<feature type="signal peptide" evidence="1">
    <location>
        <begin position="1"/>
        <end position="22"/>
    </location>
</feature>
<dbReference type="InterPro" id="IPR029226">
    <property type="entry name" value="Ecp2-like"/>
</dbReference>
<dbReference type="AlphaFoldDB" id="A0AAN7A5G1"/>
<dbReference type="Proteomes" id="UP001302321">
    <property type="component" value="Unassembled WGS sequence"/>
</dbReference>
<evidence type="ECO:0000259" key="2">
    <source>
        <dbReference type="Pfam" id="PF14856"/>
    </source>
</evidence>
<keyword evidence="4" id="KW-1185">Reference proteome</keyword>
<comment type="caution">
    <text evidence="3">The sequence shown here is derived from an EMBL/GenBank/DDBJ whole genome shotgun (WGS) entry which is preliminary data.</text>
</comment>
<proteinExistence type="predicted"/>
<gene>
    <name evidence="3" type="ORF">QBC36DRAFT_61737</name>
</gene>
<protein>
    <submittedName>
        <fullName evidence="3">Necrosis-inducing factor-domain-containing protein</fullName>
    </submittedName>
</protein>